<name>A0A2P6TTJ7_CHLSO</name>
<dbReference type="Pfam" id="PF00023">
    <property type="entry name" value="Ank"/>
    <property type="match status" value="1"/>
</dbReference>
<dbReference type="PROSITE" id="PS50088">
    <property type="entry name" value="ANK_REPEAT"/>
    <property type="match status" value="1"/>
</dbReference>
<dbReference type="AlphaFoldDB" id="A0A2P6TTJ7"/>
<sequence>MVGTRQRTAAAQSGLLLAVAQNHLAAVQRELAQPSAQWVAAEGGLSALHLAAGFASPAVLEALLAAPSLPPGLLNAGLQANYTDPSVLHPLLESATMQQRLALRKGATALHMAVYIGNADAVRLLLAAKACPN</sequence>
<dbReference type="PROSITE" id="PS50297">
    <property type="entry name" value="ANK_REP_REGION"/>
    <property type="match status" value="1"/>
</dbReference>
<evidence type="ECO:0000313" key="3">
    <source>
        <dbReference type="Proteomes" id="UP000239899"/>
    </source>
</evidence>
<keyword evidence="3" id="KW-1185">Reference proteome</keyword>
<evidence type="ECO:0000256" key="1">
    <source>
        <dbReference type="PROSITE-ProRule" id="PRU00023"/>
    </source>
</evidence>
<gene>
    <name evidence="2" type="ORF">C2E21_4341</name>
</gene>
<dbReference type="Proteomes" id="UP000239899">
    <property type="component" value="Unassembled WGS sequence"/>
</dbReference>
<protein>
    <submittedName>
        <fullName evidence="2">Ankyrin repeat-containing domain</fullName>
    </submittedName>
</protein>
<organism evidence="2 3">
    <name type="scientific">Chlorella sorokiniana</name>
    <name type="common">Freshwater green alga</name>
    <dbReference type="NCBI Taxonomy" id="3076"/>
    <lineage>
        <taxon>Eukaryota</taxon>
        <taxon>Viridiplantae</taxon>
        <taxon>Chlorophyta</taxon>
        <taxon>core chlorophytes</taxon>
        <taxon>Trebouxiophyceae</taxon>
        <taxon>Chlorellales</taxon>
        <taxon>Chlorellaceae</taxon>
        <taxon>Chlorella clade</taxon>
        <taxon>Chlorella</taxon>
    </lineage>
</organism>
<dbReference type="InterPro" id="IPR036770">
    <property type="entry name" value="Ankyrin_rpt-contain_sf"/>
</dbReference>
<evidence type="ECO:0000313" key="2">
    <source>
        <dbReference type="EMBL" id="PRW57373.1"/>
    </source>
</evidence>
<dbReference type="Gene3D" id="1.25.40.20">
    <property type="entry name" value="Ankyrin repeat-containing domain"/>
    <property type="match status" value="1"/>
</dbReference>
<accession>A0A2P6TTJ7</accession>
<comment type="caution">
    <text evidence="2">The sequence shown here is derived from an EMBL/GenBank/DDBJ whole genome shotgun (WGS) entry which is preliminary data.</text>
</comment>
<dbReference type="SUPFAM" id="SSF48403">
    <property type="entry name" value="Ankyrin repeat"/>
    <property type="match status" value="1"/>
</dbReference>
<feature type="repeat" description="ANK" evidence="1">
    <location>
        <begin position="105"/>
        <end position="133"/>
    </location>
</feature>
<reference evidence="2 3" key="1">
    <citation type="journal article" date="2018" name="Plant J.">
        <title>Genome sequences of Chlorella sorokiniana UTEX 1602 and Micractinium conductrix SAG 241.80: implications to maltose excretion by a green alga.</title>
        <authorList>
            <person name="Arriola M.B."/>
            <person name="Velmurugan N."/>
            <person name="Zhang Y."/>
            <person name="Plunkett M.H."/>
            <person name="Hondzo H."/>
            <person name="Barney B.M."/>
        </authorList>
    </citation>
    <scope>NUCLEOTIDE SEQUENCE [LARGE SCALE GENOMIC DNA]</scope>
    <source>
        <strain evidence="3">UTEX 1602</strain>
    </source>
</reference>
<dbReference type="EMBL" id="LHPG02000007">
    <property type="protein sequence ID" value="PRW57373.1"/>
    <property type="molecule type" value="Genomic_DNA"/>
</dbReference>
<dbReference type="InterPro" id="IPR002110">
    <property type="entry name" value="Ankyrin_rpt"/>
</dbReference>
<proteinExistence type="predicted"/>
<keyword evidence="1" id="KW-0040">ANK repeat</keyword>